<keyword evidence="4" id="KW-1185">Reference proteome</keyword>
<dbReference type="EMBL" id="CP113836">
    <property type="protein sequence ID" value="WAL63239.1"/>
    <property type="molecule type" value="Genomic_DNA"/>
</dbReference>
<evidence type="ECO:0000313" key="3">
    <source>
        <dbReference type="EMBL" id="WAL63239.1"/>
    </source>
</evidence>
<keyword evidence="2" id="KW-0812">Transmembrane</keyword>
<reference evidence="3" key="1">
    <citation type="submission" date="2022-11" db="EMBL/GenBank/DDBJ databases">
        <authorList>
            <person name="Mo P."/>
        </authorList>
    </citation>
    <scope>NUCLEOTIDE SEQUENCE</scope>
    <source>
        <strain evidence="3">HUAS 11-8</strain>
    </source>
</reference>
<organism evidence="3 4">
    <name type="scientific">Amycolatopsis cynarae</name>
    <dbReference type="NCBI Taxonomy" id="2995223"/>
    <lineage>
        <taxon>Bacteria</taxon>
        <taxon>Bacillati</taxon>
        <taxon>Actinomycetota</taxon>
        <taxon>Actinomycetes</taxon>
        <taxon>Pseudonocardiales</taxon>
        <taxon>Pseudonocardiaceae</taxon>
        <taxon>Amycolatopsis</taxon>
    </lineage>
</organism>
<feature type="transmembrane region" description="Helical" evidence="2">
    <location>
        <begin position="28"/>
        <end position="53"/>
    </location>
</feature>
<proteinExistence type="predicted"/>
<feature type="region of interest" description="Disordered" evidence="1">
    <location>
        <begin position="77"/>
        <end position="121"/>
    </location>
</feature>
<dbReference type="Proteomes" id="UP001163203">
    <property type="component" value="Chromosome"/>
</dbReference>
<feature type="compositionally biased region" description="Basic and acidic residues" evidence="1">
    <location>
        <begin position="95"/>
        <end position="110"/>
    </location>
</feature>
<accession>A0ABY7AU62</accession>
<evidence type="ECO:0000256" key="2">
    <source>
        <dbReference type="SAM" id="Phobius"/>
    </source>
</evidence>
<evidence type="ECO:0000256" key="1">
    <source>
        <dbReference type="SAM" id="MobiDB-lite"/>
    </source>
</evidence>
<name>A0ABY7AU62_9PSEU</name>
<keyword evidence="2" id="KW-0472">Membrane</keyword>
<sequence length="174" mass="18807">MRALALVLVPVVIPVVVPVIPMVTIPVIPMVTIPVIPATIPIMPPATISITIIRTMRLGRLLVSHRDHLRCAAFGRRGARDTRHRQGRRGGQGGQDDRPGDCFSHEDPPCRESSVSDDAPESPIFVFARKDRDDDPTTPLRELTRNGLAASGTPGEVLALQALLQSFAATLSAR</sequence>
<evidence type="ECO:0000313" key="4">
    <source>
        <dbReference type="Proteomes" id="UP001163203"/>
    </source>
</evidence>
<protein>
    <submittedName>
        <fullName evidence="3">Uncharacterized protein</fullName>
    </submittedName>
</protein>
<gene>
    <name evidence="3" type="ORF">ORV05_19625</name>
</gene>
<dbReference type="RefSeq" id="WP_268441037.1">
    <property type="nucleotide sequence ID" value="NZ_CP113836.1"/>
</dbReference>
<keyword evidence="2" id="KW-1133">Transmembrane helix</keyword>